<dbReference type="InterPro" id="IPR011701">
    <property type="entry name" value="MFS"/>
</dbReference>
<evidence type="ECO:0000256" key="1">
    <source>
        <dbReference type="ARBA" id="ARBA00004141"/>
    </source>
</evidence>
<dbReference type="CDD" id="cd17319">
    <property type="entry name" value="MFS_ExuT_GudP_like"/>
    <property type="match status" value="1"/>
</dbReference>
<keyword evidence="2 5" id="KW-0812">Transmembrane</keyword>
<name>A0ABT3ZQF1_9BURK</name>
<feature type="transmembrane region" description="Helical" evidence="5">
    <location>
        <begin position="82"/>
        <end position="105"/>
    </location>
</feature>
<feature type="transmembrane region" description="Helical" evidence="5">
    <location>
        <begin position="331"/>
        <end position="350"/>
    </location>
</feature>
<keyword evidence="8" id="KW-1185">Reference proteome</keyword>
<dbReference type="EMBL" id="JAPMXC010000004">
    <property type="protein sequence ID" value="MCY0388440.1"/>
    <property type="molecule type" value="Genomic_DNA"/>
</dbReference>
<dbReference type="PANTHER" id="PTHR11662:SF399">
    <property type="entry name" value="FI19708P1-RELATED"/>
    <property type="match status" value="1"/>
</dbReference>
<dbReference type="InterPro" id="IPR050382">
    <property type="entry name" value="MFS_Na/Anion_cotransporter"/>
</dbReference>
<dbReference type="Pfam" id="PF07690">
    <property type="entry name" value="MFS_1"/>
    <property type="match status" value="1"/>
</dbReference>
<evidence type="ECO:0000259" key="6">
    <source>
        <dbReference type="PROSITE" id="PS50850"/>
    </source>
</evidence>
<keyword evidence="3 5" id="KW-1133">Transmembrane helix</keyword>
<feature type="transmembrane region" description="Helical" evidence="5">
    <location>
        <begin position="394"/>
        <end position="414"/>
    </location>
</feature>
<dbReference type="PROSITE" id="PS50850">
    <property type="entry name" value="MFS"/>
    <property type="match status" value="1"/>
</dbReference>
<proteinExistence type="predicted"/>
<comment type="caution">
    <text evidence="7">The sequence shown here is derived from an EMBL/GenBank/DDBJ whole genome shotgun (WGS) entry which is preliminary data.</text>
</comment>
<keyword evidence="4 5" id="KW-0472">Membrane</keyword>
<organism evidence="7 8">
    <name type="scientific">Robbsia betulipollinis</name>
    <dbReference type="NCBI Taxonomy" id="2981849"/>
    <lineage>
        <taxon>Bacteria</taxon>
        <taxon>Pseudomonadati</taxon>
        <taxon>Pseudomonadota</taxon>
        <taxon>Betaproteobacteria</taxon>
        <taxon>Burkholderiales</taxon>
        <taxon>Burkholderiaceae</taxon>
        <taxon>Robbsia</taxon>
    </lineage>
</organism>
<evidence type="ECO:0000256" key="2">
    <source>
        <dbReference type="ARBA" id="ARBA00022692"/>
    </source>
</evidence>
<evidence type="ECO:0000256" key="4">
    <source>
        <dbReference type="ARBA" id="ARBA00023136"/>
    </source>
</evidence>
<dbReference type="Gene3D" id="1.20.1250.20">
    <property type="entry name" value="MFS general substrate transporter like domains"/>
    <property type="match status" value="2"/>
</dbReference>
<dbReference type="SUPFAM" id="SSF103473">
    <property type="entry name" value="MFS general substrate transporter"/>
    <property type="match status" value="1"/>
</dbReference>
<feature type="transmembrane region" description="Helical" evidence="5">
    <location>
        <begin position="229"/>
        <end position="249"/>
    </location>
</feature>
<comment type="subcellular location">
    <subcellularLocation>
        <location evidence="1">Membrane</location>
        <topology evidence="1">Multi-pass membrane protein</topology>
    </subcellularLocation>
</comment>
<feature type="transmembrane region" description="Helical" evidence="5">
    <location>
        <begin position="362"/>
        <end position="382"/>
    </location>
</feature>
<feature type="transmembrane region" description="Helical" evidence="5">
    <location>
        <begin position="261"/>
        <end position="281"/>
    </location>
</feature>
<dbReference type="Proteomes" id="UP001082899">
    <property type="component" value="Unassembled WGS sequence"/>
</dbReference>
<evidence type="ECO:0000256" key="5">
    <source>
        <dbReference type="SAM" id="Phobius"/>
    </source>
</evidence>
<accession>A0ABT3ZQF1</accession>
<dbReference type="PANTHER" id="PTHR11662">
    <property type="entry name" value="SOLUTE CARRIER FAMILY 17"/>
    <property type="match status" value="1"/>
</dbReference>
<protein>
    <submittedName>
        <fullName evidence="7">MFS transporter</fullName>
    </submittedName>
</protein>
<sequence>MAKTSSHRRYLIVLLMFLVIFINYMDRVNFSVSIPAIQHAFGFNLHQIGQIAFVWGLAYALFNFPGGWIADKLGLRWGMVVALGWWSLFTIATPFAGSLGMWFAIRALMGAGEAPIWPYNAKAVNSWAAPTERSTAYTWAGAGQYLGPAVGSVLAGWIVVHFGWHWTFIAFGAAGLVILPFWILVVRDRPEQDPRVQADELAWIGNAKDATNKPDWPGIRGLLLSRTGAGLLLIYLTFGYILFTFLYWVPSYMFYTFHMTILKSAVWSSIGSVLGFAGFFLSGPLNDFLAKRFERLTARRIGAVGPMLVGAACVALSLLTAKAGAAQTTAVLFGLAQMAMNTTVGAWAVIGIDAAPNEASTGIIYGILNGVLNLMGAFNSLILTGLASRYGFPAAFGSALVFMIVFMLSLLLILNREGFGTLEKKRKAFAS</sequence>
<feature type="domain" description="Major facilitator superfamily (MFS) profile" evidence="6">
    <location>
        <begin position="12"/>
        <end position="417"/>
    </location>
</feature>
<dbReference type="RefSeq" id="WP_267848332.1">
    <property type="nucleotide sequence ID" value="NZ_JAPMXC010000004.1"/>
</dbReference>
<feature type="transmembrane region" description="Helical" evidence="5">
    <location>
        <begin position="164"/>
        <end position="185"/>
    </location>
</feature>
<feature type="transmembrane region" description="Helical" evidence="5">
    <location>
        <begin position="50"/>
        <end position="70"/>
    </location>
</feature>
<evidence type="ECO:0000256" key="3">
    <source>
        <dbReference type="ARBA" id="ARBA00022989"/>
    </source>
</evidence>
<reference evidence="7" key="1">
    <citation type="submission" date="2022-11" db="EMBL/GenBank/DDBJ databases">
        <title>Robbsia betulipollinis sp. nov., isolated from pollen of birch (Betula pendula).</title>
        <authorList>
            <person name="Shi H."/>
            <person name="Ambika Manirajan B."/>
            <person name="Ratering S."/>
            <person name="Geissler-Plaum R."/>
            <person name="Schnell S."/>
        </authorList>
    </citation>
    <scope>NUCLEOTIDE SEQUENCE</scope>
    <source>
        <strain evidence="7">Bb-Pol-6</strain>
    </source>
</reference>
<dbReference type="InterPro" id="IPR020846">
    <property type="entry name" value="MFS_dom"/>
</dbReference>
<evidence type="ECO:0000313" key="8">
    <source>
        <dbReference type="Proteomes" id="UP001082899"/>
    </source>
</evidence>
<dbReference type="InterPro" id="IPR036259">
    <property type="entry name" value="MFS_trans_sf"/>
</dbReference>
<feature type="transmembrane region" description="Helical" evidence="5">
    <location>
        <begin position="301"/>
        <end position="319"/>
    </location>
</feature>
<gene>
    <name evidence="7" type="ORF">OVY01_14635</name>
</gene>
<evidence type="ECO:0000313" key="7">
    <source>
        <dbReference type="EMBL" id="MCY0388440.1"/>
    </source>
</evidence>